<dbReference type="InterPro" id="IPR036388">
    <property type="entry name" value="WH-like_DNA-bd_sf"/>
</dbReference>
<feature type="compositionally biased region" description="Acidic residues" evidence="5">
    <location>
        <begin position="20"/>
        <end position="40"/>
    </location>
</feature>
<feature type="region of interest" description="Disordered" evidence="5">
    <location>
        <begin position="1"/>
        <end position="106"/>
    </location>
</feature>
<dbReference type="PROSITE" id="PS50934">
    <property type="entry name" value="SWIRM"/>
    <property type="match status" value="1"/>
</dbReference>
<evidence type="ECO:0000256" key="4">
    <source>
        <dbReference type="ARBA" id="ARBA00023163"/>
    </source>
</evidence>
<feature type="domain" description="SWIRM" evidence="6">
    <location>
        <begin position="122"/>
        <end position="219"/>
    </location>
</feature>
<sequence length="643" mass="69850">MESGFADEDPNAVAQASDDLIAEENEALEEKQEEQEDTTMADDAAPKDPATDASAPEVSDNPLDAPDGPQAENAEGAPEDDEMGEAKEGTPAAERADAVPTNTKSAAELSARQHLIQQNHAIILPSYSTWFDMHAVHNIERKALPEFFNNRNRSKTPAVYKDYRDFMVNTYRLNPAEYLTVTACRRNLAGDVCAIMRVHAFLEQWGLINYQIDPETRPSNIGPPFTGHFRITADTPRGLQPFQPAPNSTITSGKPHAATERLATAGNADLNLKVRRNIYDDKGKDVTPAKTEGAVDVNGDSAKGLEDSLKQDGKQYFCYSCGQDCTRIRYHNSKNPASSAVTPKPSKEQRYDLCTLCFQEARFPSNTTAVDYTKLLEIEDKYLEDAPSAANGHANVGVGAQDLAYLSGGRLPFSQFDNPVMSVMGFLAGLADPATTAKAAGKSVEEMKRTLKQRMETDSTTGAESAAPAGEQPTASAHIKGEERAESMMDVDDTTSLANRSPPPPQPQTSHSNDLPTTALSLTAARSAALASHTERQLTAQVSAAVNLQLQKLELKLGQFSEMEALLQAERREVERMRQQLFLDRLAFRKRVAETEAKMGGMRIGGVGGGGEKLGINSVDAGRVGEGIEPFQEGMEGFMRHEV</sequence>
<dbReference type="SUPFAM" id="SSF46689">
    <property type="entry name" value="Homeodomain-like"/>
    <property type="match status" value="1"/>
</dbReference>
<evidence type="ECO:0000256" key="2">
    <source>
        <dbReference type="ARBA" id="ARBA00022853"/>
    </source>
</evidence>
<keyword evidence="8" id="KW-1185">Reference proteome</keyword>
<reference evidence="7 8" key="1">
    <citation type="submission" date="2023-08" db="EMBL/GenBank/DDBJ databases">
        <title>Black Yeasts Isolated from many extreme environments.</title>
        <authorList>
            <person name="Coleine C."/>
            <person name="Stajich J.E."/>
            <person name="Selbmann L."/>
        </authorList>
    </citation>
    <scope>NUCLEOTIDE SEQUENCE [LARGE SCALE GENOMIC DNA]</scope>
    <source>
        <strain evidence="7 8">CCFEE 5386</strain>
    </source>
</reference>
<dbReference type="Pfam" id="PF04433">
    <property type="entry name" value="SWIRM"/>
    <property type="match status" value="1"/>
</dbReference>
<dbReference type="InterPro" id="IPR041984">
    <property type="entry name" value="Rsc8/Ssr1/Ssr2_ZZ"/>
</dbReference>
<dbReference type="InterPro" id="IPR007526">
    <property type="entry name" value="SWIRM"/>
</dbReference>
<dbReference type="CDD" id="cd02336">
    <property type="entry name" value="ZZ_RSC8"/>
    <property type="match status" value="1"/>
</dbReference>
<comment type="caution">
    <text evidence="7">The sequence shown here is derived from an EMBL/GenBank/DDBJ whole genome shotgun (WGS) entry which is preliminary data.</text>
</comment>
<dbReference type="PANTHER" id="PTHR15381">
    <property type="entry name" value="CHONDROITIN SULFATE PROTEOGLYCAN 5 -RELATED"/>
    <property type="match status" value="1"/>
</dbReference>
<dbReference type="EMBL" id="JAVRRR010000364">
    <property type="protein sequence ID" value="KAK5142989.1"/>
    <property type="molecule type" value="Genomic_DNA"/>
</dbReference>
<dbReference type="Proteomes" id="UP001308179">
    <property type="component" value="Unassembled WGS sequence"/>
</dbReference>
<evidence type="ECO:0000256" key="1">
    <source>
        <dbReference type="ARBA" id="ARBA00004123"/>
    </source>
</evidence>
<dbReference type="Pfam" id="PF16495">
    <property type="entry name" value="SWIRM-assoc_1"/>
    <property type="match status" value="1"/>
</dbReference>
<evidence type="ECO:0000259" key="6">
    <source>
        <dbReference type="PROSITE" id="PS50934"/>
    </source>
</evidence>
<accession>A0ABR0L3L1</accession>
<organism evidence="7 8">
    <name type="scientific">Rachicladosporium monterosium</name>
    <dbReference type="NCBI Taxonomy" id="1507873"/>
    <lineage>
        <taxon>Eukaryota</taxon>
        <taxon>Fungi</taxon>
        <taxon>Dikarya</taxon>
        <taxon>Ascomycota</taxon>
        <taxon>Pezizomycotina</taxon>
        <taxon>Dothideomycetes</taxon>
        <taxon>Dothideomycetidae</taxon>
        <taxon>Cladosporiales</taxon>
        <taxon>Cladosporiaceae</taxon>
        <taxon>Rachicladosporium</taxon>
    </lineage>
</organism>
<gene>
    <name evidence="7" type="primary">ssr2</name>
    <name evidence="7" type="ORF">LTR32_004791</name>
</gene>
<feature type="compositionally biased region" description="Acidic residues" evidence="5">
    <location>
        <begin position="1"/>
        <end position="10"/>
    </location>
</feature>
<proteinExistence type="predicted"/>
<evidence type="ECO:0000313" key="7">
    <source>
        <dbReference type="EMBL" id="KAK5142989.1"/>
    </source>
</evidence>
<protein>
    <submittedName>
        <fullName evidence="7">SWI/SNF and RSC complex subunit Ssr2</fullName>
    </submittedName>
</protein>
<keyword evidence="4" id="KW-0804">Transcription</keyword>
<evidence type="ECO:0000313" key="8">
    <source>
        <dbReference type="Proteomes" id="UP001308179"/>
    </source>
</evidence>
<comment type="subcellular location">
    <subcellularLocation>
        <location evidence="1">Nucleus</location>
    </subcellularLocation>
</comment>
<keyword evidence="2" id="KW-0156">Chromatin regulator</keyword>
<dbReference type="PANTHER" id="PTHR15381:SF1">
    <property type="entry name" value="CHONDROITIN SULFATE PROTEOGLYCAN 5"/>
    <property type="match status" value="1"/>
</dbReference>
<dbReference type="InterPro" id="IPR009057">
    <property type="entry name" value="Homeodomain-like_sf"/>
</dbReference>
<keyword evidence="3" id="KW-0805">Transcription regulation</keyword>
<feature type="region of interest" description="Disordered" evidence="5">
    <location>
        <begin position="454"/>
        <end position="515"/>
    </location>
</feature>
<evidence type="ECO:0000256" key="5">
    <source>
        <dbReference type="SAM" id="MobiDB-lite"/>
    </source>
</evidence>
<evidence type="ECO:0000256" key="3">
    <source>
        <dbReference type="ARBA" id="ARBA00023015"/>
    </source>
</evidence>
<dbReference type="InterPro" id="IPR032451">
    <property type="entry name" value="SMARCC_C"/>
</dbReference>
<dbReference type="Gene3D" id="1.10.10.10">
    <property type="entry name" value="Winged helix-like DNA-binding domain superfamily/Winged helix DNA-binding domain"/>
    <property type="match status" value="1"/>
</dbReference>
<name>A0ABR0L3L1_9PEZI</name>